<protein>
    <submittedName>
        <fullName evidence="1">Uncharacterized protein</fullName>
    </submittedName>
</protein>
<dbReference type="EMBL" id="UOGH01000130">
    <property type="protein sequence ID" value="VAX29751.1"/>
    <property type="molecule type" value="Genomic_DNA"/>
</dbReference>
<accession>A0A3B1CTE6</accession>
<organism evidence="1">
    <name type="scientific">hydrothermal vent metagenome</name>
    <dbReference type="NCBI Taxonomy" id="652676"/>
    <lineage>
        <taxon>unclassified sequences</taxon>
        <taxon>metagenomes</taxon>
        <taxon>ecological metagenomes</taxon>
    </lineage>
</organism>
<dbReference type="PANTHER" id="PTHR46018:SF2">
    <property type="entry name" value="ZINC PHOSPHODIESTERASE ELAC PROTEIN 1"/>
    <property type="match status" value="1"/>
</dbReference>
<evidence type="ECO:0000313" key="1">
    <source>
        <dbReference type="EMBL" id="VAX29751.1"/>
    </source>
</evidence>
<reference evidence="1" key="1">
    <citation type="submission" date="2018-06" db="EMBL/GenBank/DDBJ databases">
        <authorList>
            <person name="Zhirakovskaya E."/>
        </authorList>
    </citation>
    <scope>NUCLEOTIDE SEQUENCE</scope>
</reference>
<dbReference type="Gene3D" id="3.60.15.10">
    <property type="entry name" value="Ribonuclease Z/Hydroxyacylglutathione hydrolase-like"/>
    <property type="match status" value="1"/>
</dbReference>
<dbReference type="AlphaFoldDB" id="A0A3B1CTE6"/>
<dbReference type="PANTHER" id="PTHR46018">
    <property type="entry name" value="ZINC PHOSPHODIESTERASE ELAC PROTEIN 1"/>
    <property type="match status" value="1"/>
</dbReference>
<dbReference type="InterPro" id="IPR036866">
    <property type="entry name" value="RibonucZ/Hydroxyglut_hydro"/>
</dbReference>
<dbReference type="GO" id="GO:0042781">
    <property type="term" value="F:3'-tRNA processing endoribonuclease activity"/>
    <property type="evidence" value="ECO:0007669"/>
    <property type="project" value="TreeGrafter"/>
</dbReference>
<name>A0A3B1CTE6_9ZZZZ</name>
<sequence length="258" mass="29339">MRVILRRERPLRIYGPEGITRCVEGKLRGYTWNLIEEYPVSLAVHEVSDSSVTVTEFSARNGFQRLDSGITENPETILNEPLFSVRAVCLRHDIAVLGFCIEESVHINIDKAALLERGLPVGPWLSDFKAAIREGKKEFAVVIEGRKYSMKELGDIVRITDGQKVSYVMDISPSAENIERVVKLVKDSHTLYIEAYFLDDDRERAFQRNHLTARMAGEIASRAGVREVIPMHLSPKYKAFPERIMKEVMSAFKGKKLD</sequence>
<dbReference type="SUPFAM" id="SSF56281">
    <property type="entry name" value="Metallo-hydrolase/oxidoreductase"/>
    <property type="match status" value="1"/>
</dbReference>
<proteinExistence type="predicted"/>
<gene>
    <name evidence="1" type="ORF">MNBD_NITROSPIRAE02-714</name>
</gene>